<evidence type="ECO:0000256" key="12">
    <source>
        <dbReference type="PIRSR" id="PIRSR638639-50"/>
    </source>
</evidence>
<evidence type="ECO:0000313" key="19">
    <source>
        <dbReference type="Proteomes" id="UP000181661"/>
    </source>
</evidence>
<keyword evidence="8" id="KW-0016">Alginate biosynthesis</keyword>
<evidence type="ECO:0000256" key="5">
    <source>
        <dbReference type="ARBA" id="ARBA00022679"/>
    </source>
</evidence>
<evidence type="ECO:0000259" key="16">
    <source>
        <dbReference type="Pfam" id="PF16824"/>
    </source>
</evidence>
<dbReference type="CDD" id="cd14487">
    <property type="entry name" value="AlgX_C"/>
    <property type="match status" value="1"/>
</dbReference>
<accession>A0A1S2V3N3</accession>
<dbReference type="Gene3D" id="2.60.120.1380">
    <property type="entry name" value="C-terminal carbohydrate-binding module"/>
    <property type="match status" value="1"/>
</dbReference>
<dbReference type="CDD" id="cd14441">
    <property type="entry name" value="AlgX_N"/>
    <property type="match status" value="1"/>
</dbReference>
<dbReference type="InterPro" id="IPR034655">
    <property type="entry name" value="AlgX_N"/>
</dbReference>
<evidence type="ECO:0000313" key="18">
    <source>
        <dbReference type="EMBL" id="SED20081.1"/>
    </source>
</evidence>
<dbReference type="Proteomes" id="UP000182179">
    <property type="component" value="Unassembled WGS sequence"/>
</dbReference>
<dbReference type="EMBL" id="MDDR01000021">
    <property type="protein sequence ID" value="OIN53239.1"/>
    <property type="molecule type" value="Genomic_DNA"/>
</dbReference>
<comment type="similarity">
    <text evidence="3">Belongs to the AlgX family.</text>
</comment>
<keyword evidence="10" id="KW-0012">Acyltransferase</keyword>
<keyword evidence="20" id="KW-1185">Reference proteome</keyword>
<feature type="domain" description="AlgX/AlgJ SGNH hydrolase-like" evidence="15">
    <location>
        <begin position="64"/>
        <end position="331"/>
    </location>
</feature>
<protein>
    <recommendedName>
        <fullName evidence="4">Alginate biosynthesis protein AlgX</fullName>
    </recommendedName>
    <alternativeName>
        <fullName evidence="11">Probable alginate O-acetyltransferase AlgX</fullName>
    </alternativeName>
</protein>
<proteinExistence type="inferred from homology"/>
<evidence type="ECO:0000259" key="15">
    <source>
        <dbReference type="Pfam" id="PF16822"/>
    </source>
</evidence>
<gene>
    <name evidence="17" type="ORF">BFL40_11215</name>
    <name evidence="18" type="ORF">SAMN04515675_0235</name>
</gene>
<evidence type="ECO:0000256" key="4">
    <source>
        <dbReference type="ARBA" id="ARBA00013937"/>
    </source>
</evidence>
<evidence type="ECO:0000313" key="17">
    <source>
        <dbReference type="EMBL" id="OIN53239.1"/>
    </source>
</evidence>
<dbReference type="AlphaFoldDB" id="A0A1S2V3N3"/>
<keyword evidence="6 14" id="KW-0732">Signal</keyword>
<dbReference type="SUPFAM" id="SSF52266">
    <property type="entry name" value="SGNH hydrolase"/>
    <property type="match status" value="1"/>
</dbReference>
<evidence type="ECO:0000256" key="3">
    <source>
        <dbReference type="ARBA" id="ARBA00006553"/>
    </source>
</evidence>
<keyword evidence="9 13" id="KW-1015">Disulfide bond</keyword>
<evidence type="ECO:0000256" key="1">
    <source>
        <dbReference type="ARBA" id="ARBA00004418"/>
    </source>
</evidence>
<dbReference type="GO" id="GO:0016746">
    <property type="term" value="F:acyltransferase activity"/>
    <property type="evidence" value="ECO:0007669"/>
    <property type="project" value="UniProtKB-KW"/>
</dbReference>
<dbReference type="RefSeq" id="WP_071484085.1">
    <property type="nucleotide sequence ID" value="NZ_FNTS01000002.1"/>
</dbReference>
<feature type="disulfide bond" evidence="13">
    <location>
        <begin position="44"/>
        <end position="229"/>
    </location>
</feature>
<evidence type="ECO:0000256" key="9">
    <source>
        <dbReference type="ARBA" id="ARBA00023157"/>
    </source>
</evidence>
<feature type="signal peptide" evidence="14">
    <location>
        <begin position="1"/>
        <end position="22"/>
    </location>
</feature>
<keyword evidence="5" id="KW-0808">Transferase</keyword>
<feature type="disulfide bond" evidence="13">
    <location>
        <begin position="353"/>
        <end position="471"/>
    </location>
</feature>
<evidence type="ECO:0000256" key="14">
    <source>
        <dbReference type="SAM" id="SignalP"/>
    </source>
</evidence>
<dbReference type="GO" id="GO:0042121">
    <property type="term" value="P:alginic acid biosynthetic process"/>
    <property type="evidence" value="ECO:0007669"/>
    <property type="project" value="UniProtKB-UniPathway"/>
</dbReference>
<dbReference type="Pfam" id="PF16824">
    <property type="entry name" value="CBM_26"/>
    <property type="match status" value="1"/>
</dbReference>
<comment type="caution">
    <text evidence="17">The sequence shown here is derived from an EMBL/GenBank/DDBJ whole genome shotgun (WGS) entry which is preliminary data.</text>
</comment>
<feature type="active site" evidence="12">
    <location>
        <position position="174"/>
    </location>
</feature>
<dbReference type="OrthoDB" id="6773032at2"/>
<evidence type="ECO:0000256" key="7">
    <source>
        <dbReference type="ARBA" id="ARBA00022764"/>
    </source>
</evidence>
<dbReference type="InterPro" id="IPR031811">
    <property type="entry name" value="ALGX/ALGJ_SGNH-like"/>
</dbReference>
<organism evidence="17 19">
    <name type="scientific">Pseudomonas costantinii</name>
    <dbReference type="NCBI Taxonomy" id="168469"/>
    <lineage>
        <taxon>Bacteria</taxon>
        <taxon>Pseudomonadati</taxon>
        <taxon>Pseudomonadota</taxon>
        <taxon>Gammaproteobacteria</taxon>
        <taxon>Pseudomonadales</taxon>
        <taxon>Pseudomonadaceae</taxon>
        <taxon>Pseudomonas</taxon>
    </lineage>
</organism>
<name>A0A1S2V3N3_9PSED</name>
<evidence type="ECO:0000313" key="20">
    <source>
        <dbReference type="Proteomes" id="UP000182179"/>
    </source>
</evidence>
<feature type="chain" id="PRO_5010287931" description="Alginate biosynthesis protein AlgX" evidence="14">
    <location>
        <begin position="23"/>
        <end position="472"/>
    </location>
</feature>
<comment type="pathway">
    <text evidence="2">Glycan biosynthesis; alginate biosynthesis.</text>
</comment>
<dbReference type="GO" id="GO:0042597">
    <property type="term" value="C:periplasmic space"/>
    <property type="evidence" value="ECO:0007669"/>
    <property type="project" value="UniProtKB-SubCell"/>
</dbReference>
<evidence type="ECO:0000256" key="6">
    <source>
        <dbReference type="ARBA" id="ARBA00022729"/>
    </source>
</evidence>
<reference evidence="18 20" key="2">
    <citation type="submission" date="2016-10" db="EMBL/GenBank/DDBJ databases">
        <authorList>
            <person name="Varghese N."/>
            <person name="Submissions S."/>
        </authorList>
    </citation>
    <scope>NUCLEOTIDE SEQUENCE [LARGE SCALE GENOMIC DNA]</scope>
    <source>
        <strain evidence="18 20">BS2773</strain>
    </source>
</reference>
<comment type="subcellular location">
    <subcellularLocation>
        <location evidence="1">Periplasm</location>
    </subcellularLocation>
</comment>
<dbReference type="InterPro" id="IPR038639">
    <property type="entry name" value="AlgX_C_sf"/>
</dbReference>
<evidence type="ECO:0000256" key="10">
    <source>
        <dbReference type="ARBA" id="ARBA00023315"/>
    </source>
</evidence>
<dbReference type="InterPro" id="IPR031798">
    <property type="entry name" value="AlgX_C"/>
</dbReference>
<sequence>MKTPLYFGFAALLSLFCLPALAAQAQPVAAKGVPACTGLDCLICPALKDPQNYAEGRMKLMREIVPGKDRWLFRSEVDLTNDFGIPANMRSEYARLMAAFARQGTHVVMAIQPTRGLMHRDKLRPGQEMGFDFARANRNLSAYLQQMRAGGAVVPDMMQLVAKPPAGEYFFRRDHHWTPSGAQATAQVVADEVRRQPFYAGLTKTHYRTEPGVVVPKDGTMNLGLTYLCGNNFGMQYVRGYQTVPMAGGADALFDEAPDPQVILVGDSNAAAREDESKQFNFDGYLKQYLDVDILNFALPGAGEDGSLLEYLLSDSYKPAAPPKVVIWELPANYQLGSPQMYRQLVPAIKGGCSTSQTLLSNRLSHPALKVSDRLELLSNAGENRSNLKGSAGFLDIKISDKNVKDFYVIVYYDNGQRDKVWFRREAAVTGGQYYLELSKAKEFQGANLLSVFMEPTKPSSGATQVETKLCL</sequence>
<feature type="active site" description="Proton acceptor" evidence="12">
    <location>
        <position position="176"/>
    </location>
</feature>
<keyword evidence="7" id="KW-0574">Periplasm</keyword>
<evidence type="ECO:0000256" key="13">
    <source>
        <dbReference type="PIRSR" id="PIRSR638639-51"/>
    </source>
</evidence>
<evidence type="ECO:0000256" key="11">
    <source>
        <dbReference type="ARBA" id="ARBA00032384"/>
    </source>
</evidence>
<evidence type="ECO:0000256" key="8">
    <source>
        <dbReference type="ARBA" id="ARBA00022841"/>
    </source>
</evidence>
<feature type="active site" description="Nucleophile" evidence="12">
    <location>
        <position position="268"/>
    </location>
</feature>
<reference evidence="17 19" key="1">
    <citation type="submission" date="2016-08" db="EMBL/GenBank/DDBJ databases">
        <title>Draft genome sequence of Pseudomonas costantinii LMG 22119, type strain isolated from cultivated mushroom (Agaricus bisporus) sporophores.</title>
        <authorList>
            <person name="Tambong J.T."/>
        </authorList>
    </citation>
    <scope>NUCLEOTIDE SEQUENCE [LARGE SCALE GENOMIC DNA]</scope>
    <source>
        <strain evidence="17 19">LMG 22119</strain>
    </source>
</reference>
<dbReference type="Proteomes" id="UP000181661">
    <property type="component" value="Unassembled WGS sequence"/>
</dbReference>
<dbReference type="EMBL" id="FNTS01000002">
    <property type="protein sequence ID" value="SED20081.1"/>
    <property type="molecule type" value="Genomic_DNA"/>
</dbReference>
<evidence type="ECO:0000256" key="2">
    <source>
        <dbReference type="ARBA" id="ARBA00005182"/>
    </source>
</evidence>
<dbReference type="UniPathway" id="UPA00286"/>
<feature type="domain" description="Alginate biosynthesis protein AlgX C-terminal carbohydrate-binding module" evidence="16">
    <location>
        <begin position="352"/>
        <end position="471"/>
    </location>
</feature>
<dbReference type="Pfam" id="PF16822">
    <property type="entry name" value="ALGX"/>
    <property type="match status" value="1"/>
</dbReference>